<gene>
    <name evidence="5" type="ORF">SARC_14260</name>
</gene>
<protein>
    <recommendedName>
        <fullName evidence="4">NADP-dependent oxidoreductase domain-containing protein</fullName>
    </recommendedName>
</protein>
<dbReference type="InterPro" id="IPR020471">
    <property type="entry name" value="AKR"/>
</dbReference>
<keyword evidence="6" id="KW-1185">Reference proteome</keyword>
<name>A0A0L0F8Y9_9EUKA</name>
<evidence type="ECO:0000259" key="4">
    <source>
        <dbReference type="Pfam" id="PF00248"/>
    </source>
</evidence>
<proteinExistence type="inferred from homology"/>
<dbReference type="GO" id="GO:0016616">
    <property type="term" value="F:oxidoreductase activity, acting on the CH-OH group of donors, NAD or NADP as acceptor"/>
    <property type="evidence" value="ECO:0007669"/>
    <property type="project" value="UniProtKB-ARBA"/>
</dbReference>
<dbReference type="InterPro" id="IPR023210">
    <property type="entry name" value="NADP_OxRdtase_dom"/>
</dbReference>
<dbReference type="PANTHER" id="PTHR43827:SF3">
    <property type="entry name" value="NADP-DEPENDENT OXIDOREDUCTASE DOMAIN-CONTAINING PROTEIN"/>
    <property type="match status" value="1"/>
</dbReference>
<dbReference type="OrthoDB" id="8058797at2759"/>
<dbReference type="Proteomes" id="UP000054560">
    <property type="component" value="Unassembled WGS sequence"/>
</dbReference>
<keyword evidence="3" id="KW-0560">Oxidoreductase</keyword>
<feature type="domain" description="NADP-dependent oxidoreductase" evidence="4">
    <location>
        <begin position="37"/>
        <end position="100"/>
    </location>
</feature>
<comment type="similarity">
    <text evidence="1">Belongs to the aldo/keto reductase family.</text>
</comment>
<evidence type="ECO:0000313" key="6">
    <source>
        <dbReference type="Proteomes" id="UP000054560"/>
    </source>
</evidence>
<organism evidence="5 6">
    <name type="scientific">Sphaeroforma arctica JP610</name>
    <dbReference type="NCBI Taxonomy" id="667725"/>
    <lineage>
        <taxon>Eukaryota</taxon>
        <taxon>Ichthyosporea</taxon>
        <taxon>Ichthyophonida</taxon>
        <taxon>Sphaeroforma</taxon>
    </lineage>
</organism>
<dbReference type="STRING" id="667725.A0A0L0F8Y9"/>
<evidence type="ECO:0000313" key="5">
    <source>
        <dbReference type="EMBL" id="KNC73182.1"/>
    </source>
</evidence>
<dbReference type="Pfam" id="PF00248">
    <property type="entry name" value="Aldo_ket_red"/>
    <property type="match status" value="1"/>
</dbReference>
<dbReference type="RefSeq" id="XP_014147084.1">
    <property type="nucleotide sequence ID" value="XM_014291609.1"/>
</dbReference>
<dbReference type="PANTHER" id="PTHR43827">
    <property type="entry name" value="2,5-DIKETO-D-GLUCONIC ACID REDUCTASE"/>
    <property type="match status" value="1"/>
</dbReference>
<keyword evidence="2" id="KW-0521">NADP</keyword>
<sequence length="115" mass="12556">MTISPPSGPVHSSAVSSAVRNGILLIAHTPLAQGVALTNAQVFRCAALYGINAAQIVLRWAMQKGLIVIPTVMNIKHQQIDFDIWNFALTDGDFWNIDLLNKKGSKMSRDPSRVD</sequence>
<reference evidence="5 6" key="1">
    <citation type="submission" date="2011-02" db="EMBL/GenBank/DDBJ databases">
        <title>The Genome Sequence of Sphaeroforma arctica JP610.</title>
        <authorList>
            <consortium name="The Broad Institute Genome Sequencing Platform"/>
            <person name="Russ C."/>
            <person name="Cuomo C."/>
            <person name="Young S.K."/>
            <person name="Zeng Q."/>
            <person name="Gargeya S."/>
            <person name="Alvarado L."/>
            <person name="Berlin A."/>
            <person name="Chapman S.B."/>
            <person name="Chen Z."/>
            <person name="Freedman E."/>
            <person name="Gellesch M."/>
            <person name="Goldberg J."/>
            <person name="Griggs A."/>
            <person name="Gujja S."/>
            <person name="Heilman E."/>
            <person name="Heiman D."/>
            <person name="Howarth C."/>
            <person name="Mehta T."/>
            <person name="Neiman D."/>
            <person name="Pearson M."/>
            <person name="Roberts A."/>
            <person name="Saif S."/>
            <person name="Shea T."/>
            <person name="Shenoy N."/>
            <person name="Sisk P."/>
            <person name="Stolte C."/>
            <person name="Sykes S."/>
            <person name="White J."/>
            <person name="Yandava C."/>
            <person name="Burger G."/>
            <person name="Gray M.W."/>
            <person name="Holland P.W.H."/>
            <person name="King N."/>
            <person name="Lang F.B.F."/>
            <person name="Roger A.J."/>
            <person name="Ruiz-Trillo I."/>
            <person name="Haas B."/>
            <person name="Nusbaum C."/>
            <person name="Birren B."/>
        </authorList>
    </citation>
    <scope>NUCLEOTIDE SEQUENCE [LARGE SCALE GENOMIC DNA]</scope>
    <source>
        <strain evidence="5 6">JP610</strain>
    </source>
</reference>
<evidence type="ECO:0000256" key="1">
    <source>
        <dbReference type="ARBA" id="ARBA00007905"/>
    </source>
</evidence>
<evidence type="ECO:0000256" key="2">
    <source>
        <dbReference type="ARBA" id="ARBA00022857"/>
    </source>
</evidence>
<dbReference type="SUPFAM" id="SSF51430">
    <property type="entry name" value="NAD(P)-linked oxidoreductase"/>
    <property type="match status" value="1"/>
</dbReference>
<dbReference type="Gene3D" id="3.20.20.100">
    <property type="entry name" value="NADP-dependent oxidoreductase domain"/>
    <property type="match status" value="1"/>
</dbReference>
<dbReference type="GeneID" id="25914764"/>
<dbReference type="AlphaFoldDB" id="A0A0L0F8Y9"/>
<dbReference type="InterPro" id="IPR036812">
    <property type="entry name" value="NAD(P)_OxRdtase_dom_sf"/>
</dbReference>
<accession>A0A0L0F8Y9</accession>
<evidence type="ECO:0000256" key="3">
    <source>
        <dbReference type="ARBA" id="ARBA00023002"/>
    </source>
</evidence>
<dbReference type="EMBL" id="KQ245960">
    <property type="protein sequence ID" value="KNC73182.1"/>
    <property type="molecule type" value="Genomic_DNA"/>
</dbReference>